<protein>
    <submittedName>
        <fullName evidence="1">Putative Phage protein gp27</fullName>
    </submittedName>
</protein>
<dbReference type="Proteomes" id="UP000046122">
    <property type="component" value="Unassembled WGS sequence"/>
</dbReference>
<dbReference type="Pfam" id="PF09684">
    <property type="entry name" value="Tail_P2_I"/>
    <property type="match status" value="1"/>
</dbReference>
<dbReference type="InterPro" id="IPR006521">
    <property type="entry name" value="Tail_protein_I"/>
</dbReference>
<accession>A0A090GAF6</accession>
<proteinExistence type="predicted"/>
<dbReference type="AlphaFoldDB" id="A0A090GAF6"/>
<evidence type="ECO:0000313" key="1">
    <source>
        <dbReference type="EMBL" id="CDX55879.1"/>
    </source>
</evidence>
<gene>
    <name evidence="1" type="ORF">MPL3365_210109</name>
</gene>
<dbReference type="EMBL" id="CCNE01000014">
    <property type="protein sequence ID" value="CDX55879.1"/>
    <property type="molecule type" value="Genomic_DNA"/>
</dbReference>
<reference evidence="1 2" key="1">
    <citation type="submission" date="2014-08" db="EMBL/GenBank/DDBJ databases">
        <authorList>
            <person name="Moulin Lionel"/>
        </authorList>
    </citation>
    <scope>NUCLEOTIDE SEQUENCE [LARGE SCALE GENOMIC DNA]</scope>
</reference>
<evidence type="ECO:0000313" key="2">
    <source>
        <dbReference type="Proteomes" id="UP000046122"/>
    </source>
</evidence>
<organism evidence="1 2">
    <name type="scientific">Mesorhizobium plurifarium</name>
    <dbReference type="NCBI Taxonomy" id="69974"/>
    <lineage>
        <taxon>Bacteria</taxon>
        <taxon>Pseudomonadati</taxon>
        <taxon>Pseudomonadota</taxon>
        <taxon>Alphaproteobacteria</taxon>
        <taxon>Hyphomicrobiales</taxon>
        <taxon>Phyllobacteriaceae</taxon>
        <taxon>Mesorhizobium</taxon>
    </lineage>
</organism>
<sequence>MTDRQNLLPQNATGFERALSESLDRLPELQPGFDELRGFKTAPVQESILPWLVVEYGLGGITQYLPDLASVIEYGLRWQRVKGTPQGVAESLTWVGYAFSTFYEAPLRRTRWHLYELELDRFRDNEDDLATIEAVVRLSDPVRSEFYRAWNGYNVRELDWSYSRWGDGIWGDNSGVFLHGGGVKWSFGRTFDAGFHELTEAELTALGAWIEPVEGGSISWGPFPWNTPGLQWVSDAAASRAQIIATALLANTCWIGVYRQDGSPIGFRKARVYRPVSALFGGYYQAAGQGWVAADVPGANIYVEALMDFAEGDGETVHSWSVTLGGAPVGAHPAGIMWLPGAAIAGGAVVGGFDIAPALLGKTSRERFRALLKIA</sequence>
<name>A0A090GAF6_MESPL</name>